<dbReference type="AlphaFoldDB" id="A0A367J8K2"/>
<dbReference type="STRING" id="86630.A0A367J8K2"/>
<feature type="region of interest" description="Disordered" evidence="1">
    <location>
        <begin position="238"/>
        <end position="330"/>
    </location>
</feature>
<proteinExistence type="predicted"/>
<dbReference type="Proteomes" id="UP000252139">
    <property type="component" value="Unassembled WGS sequence"/>
</dbReference>
<feature type="region of interest" description="Disordered" evidence="1">
    <location>
        <begin position="425"/>
        <end position="444"/>
    </location>
</feature>
<feature type="domain" description="ASX DEUBAD" evidence="2">
    <location>
        <begin position="344"/>
        <end position="451"/>
    </location>
</feature>
<feature type="compositionally biased region" description="Polar residues" evidence="1">
    <location>
        <begin position="269"/>
        <end position="330"/>
    </location>
</feature>
<evidence type="ECO:0000259" key="2">
    <source>
        <dbReference type="Pfam" id="PF13919"/>
    </source>
</evidence>
<organism evidence="3 4">
    <name type="scientific">Rhizopus azygosporus</name>
    <name type="common">Rhizopus microsporus var. azygosporus</name>
    <dbReference type="NCBI Taxonomy" id="86630"/>
    <lineage>
        <taxon>Eukaryota</taxon>
        <taxon>Fungi</taxon>
        <taxon>Fungi incertae sedis</taxon>
        <taxon>Mucoromycota</taxon>
        <taxon>Mucoromycotina</taxon>
        <taxon>Mucoromycetes</taxon>
        <taxon>Mucorales</taxon>
        <taxon>Mucorineae</taxon>
        <taxon>Rhizopodaceae</taxon>
        <taxon>Rhizopus</taxon>
    </lineage>
</organism>
<feature type="compositionally biased region" description="Polar residues" evidence="1">
    <location>
        <begin position="238"/>
        <end position="248"/>
    </location>
</feature>
<evidence type="ECO:0000313" key="3">
    <source>
        <dbReference type="EMBL" id="RCH86258.1"/>
    </source>
</evidence>
<evidence type="ECO:0000256" key="1">
    <source>
        <dbReference type="SAM" id="MobiDB-lite"/>
    </source>
</evidence>
<evidence type="ECO:0000313" key="4">
    <source>
        <dbReference type="Proteomes" id="UP000252139"/>
    </source>
</evidence>
<feature type="compositionally biased region" description="Polar residues" evidence="1">
    <location>
        <begin position="1"/>
        <end position="24"/>
    </location>
</feature>
<gene>
    <name evidence="3" type="ORF">CU097_002514</name>
</gene>
<dbReference type="OrthoDB" id="2289918at2759"/>
<dbReference type="InterPro" id="IPR028020">
    <property type="entry name" value="ASX_DEUBAD_dom"/>
</dbReference>
<comment type="caution">
    <text evidence="3">The sequence shown here is derived from an EMBL/GenBank/DDBJ whole genome shotgun (WGS) entry which is preliminary data.</text>
</comment>
<dbReference type="Pfam" id="PF13919">
    <property type="entry name" value="ASXH"/>
    <property type="match status" value="1"/>
</dbReference>
<keyword evidence="4" id="KW-1185">Reference proteome</keyword>
<protein>
    <recommendedName>
        <fullName evidence="2">ASX DEUBAD domain-containing protein</fullName>
    </recommendedName>
</protein>
<accession>A0A367J8K2</accession>
<reference evidence="3 4" key="1">
    <citation type="journal article" date="2018" name="G3 (Bethesda)">
        <title>Phylogenetic and Phylogenomic Definition of Rhizopus Species.</title>
        <authorList>
            <person name="Gryganskyi A.P."/>
            <person name="Golan J."/>
            <person name="Dolatabadi S."/>
            <person name="Mondo S."/>
            <person name="Robb S."/>
            <person name="Idnurm A."/>
            <person name="Muszewska A."/>
            <person name="Steczkiewicz K."/>
            <person name="Masonjones S."/>
            <person name="Liao H.L."/>
            <person name="Gajdeczka M.T."/>
            <person name="Anike F."/>
            <person name="Vuek A."/>
            <person name="Anishchenko I.M."/>
            <person name="Voigt K."/>
            <person name="de Hoog G.S."/>
            <person name="Smith M.E."/>
            <person name="Heitman J."/>
            <person name="Vilgalys R."/>
            <person name="Stajich J.E."/>
        </authorList>
    </citation>
    <scope>NUCLEOTIDE SEQUENCE [LARGE SCALE GENOMIC DNA]</scope>
    <source>
        <strain evidence="3 4">CBS 357.93</strain>
    </source>
</reference>
<feature type="region of interest" description="Disordered" evidence="1">
    <location>
        <begin position="1"/>
        <end position="58"/>
    </location>
</feature>
<sequence length="469" mass="53135">MMNQKGDSQTLAQETVSEETTYSQYVKPYSPYSDESDLQSDSQQAIGPWKHENDASTNTRYETIKPSLSSQTKDTVLNSSFYDETSDYVTDDVKSSTSHISDEVHSPTPGVAALQKQIDSYHEYLTSELSGVDKPLVKLSQQKMPLTEKNEYFKHHEQSKVHQDTVKTKDAQSLYSYKLRRQSTLFSIASPGEQSQLDQFFSDDDYIPEAVQEEPIHTEDAANHSTINDDAFESVQNEPIDTKNTAAAASTVEDDTPRDRQEEPMMIDNATSATAPNEACSSQLSDRVTQDTYQDTYQEAQTTNENTSTAQTNDDQSTEHTANSSTPTNIVNNRHESIANENVNNELSNLLQDKYSPLAEADMKKLIPQVLKKLPAIKRNELCSYLPSPDVNSGKITQDFIKHGNTIFWESATLWQQFLSAGSFNPSRKRKEREEDTESPFKDDQYEEYWGAKIEKARKKKTRTSRRNK</sequence>
<dbReference type="EMBL" id="PJQL01001907">
    <property type="protein sequence ID" value="RCH86258.1"/>
    <property type="molecule type" value="Genomic_DNA"/>
</dbReference>
<name>A0A367J8K2_RHIAZ</name>